<comment type="caution">
    <text evidence="1">The sequence shown here is derived from an EMBL/GenBank/DDBJ whole genome shotgun (WGS) entry which is preliminary data.</text>
</comment>
<organism evidence="1 2">
    <name type="scientific">Kitasatospora putterlickiae</name>
    <dbReference type="NCBI Taxonomy" id="221725"/>
    <lineage>
        <taxon>Bacteria</taxon>
        <taxon>Bacillati</taxon>
        <taxon>Actinomycetota</taxon>
        <taxon>Actinomycetes</taxon>
        <taxon>Kitasatosporales</taxon>
        <taxon>Streptomycetaceae</taxon>
        <taxon>Kitasatospora</taxon>
    </lineage>
</organism>
<dbReference type="RefSeq" id="WP_344341957.1">
    <property type="nucleotide sequence ID" value="NZ_BAAAKJ010000321.1"/>
</dbReference>
<keyword evidence="2" id="KW-1185">Reference proteome</keyword>
<proteinExistence type="predicted"/>
<evidence type="ECO:0000313" key="2">
    <source>
        <dbReference type="Proteomes" id="UP001499863"/>
    </source>
</evidence>
<protein>
    <submittedName>
        <fullName evidence="1">Uncharacterized protein</fullName>
    </submittedName>
</protein>
<reference evidence="1 2" key="1">
    <citation type="journal article" date="2019" name="Int. J. Syst. Evol. Microbiol.">
        <title>The Global Catalogue of Microorganisms (GCM) 10K type strain sequencing project: providing services to taxonomists for standard genome sequencing and annotation.</title>
        <authorList>
            <consortium name="The Broad Institute Genomics Platform"/>
            <consortium name="The Broad Institute Genome Sequencing Center for Infectious Disease"/>
            <person name="Wu L."/>
            <person name="Ma J."/>
        </authorList>
    </citation>
    <scope>NUCLEOTIDE SEQUENCE [LARGE SCALE GENOMIC DNA]</scope>
    <source>
        <strain evidence="1 2">JCM 12393</strain>
    </source>
</reference>
<name>A0ABN1YE66_9ACTN</name>
<dbReference type="EMBL" id="BAAAKJ010000321">
    <property type="protein sequence ID" value="GAA1407135.1"/>
    <property type="molecule type" value="Genomic_DNA"/>
</dbReference>
<accession>A0ABN1YE66</accession>
<evidence type="ECO:0000313" key="1">
    <source>
        <dbReference type="EMBL" id="GAA1407135.1"/>
    </source>
</evidence>
<sequence length="59" mass="6252">MERLADPDLVGYSNRQGGVAARPTLAELANRDAGELARCLELALPRADAQANTPFNSAI</sequence>
<gene>
    <name evidence="1" type="ORF">GCM10009639_55510</name>
</gene>
<dbReference type="Proteomes" id="UP001499863">
    <property type="component" value="Unassembled WGS sequence"/>
</dbReference>